<dbReference type="GO" id="GO:0005886">
    <property type="term" value="C:plasma membrane"/>
    <property type="evidence" value="ECO:0007669"/>
    <property type="project" value="UniProtKB-SubCell"/>
</dbReference>
<evidence type="ECO:0000256" key="3">
    <source>
        <dbReference type="ARBA" id="ARBA00022519"/>
    </source>
</evidence>
<feature type="transmembrane region" description="Helical" evidence="7">
    <location>
        <begin position="359"/>
        <end position="392"/>
    </location>
</feature>
<evidence type="ECO:0000256" key="5">
    <source>
        <dbReference type="ARBA" id="ARBA00022989"/>
    </source>
</evidence>
<keyword evidence="3 7" id="KW-0997">Cell inner membrane</keyword>
<organism evidence="9 10">
    <name type="scientific">Pseudaminobacter soli</name>
    <name type="common">ex Zhang et al. 2022</name>
    <dbReference type="NCBI Taxonomy" id="2831468"/>
    <lineage>
        <taxon>Bacteria</taxon>
        <taxon>Pseudomonadati</taxon>
        <taxon>Pseudomonadota</taxon>
        <taxon>Alphaproteobacteria</taxon>
        <taxon>Hyphomicrobiales</taxon>
        <taxon>Phyllobacteriaceae</taxon>
        <taxon>Pseudaminobacter</taxon>
    </lineage>
</organism>
<evidence type="ECO:0000259" key="8">
    <source>
        <dbReference type="Pfam" id="PF06808"/>
    </source>
</evidence>
<feature type="transmembrane region" description="Helical" evidence="7">
    <location>
        <begin position="85"/>
        <end position="106"/>
    </location>
</feature>
<evidence type="ECO:0000313" key="10">
    <source>
        <dbReference type="Proteomes" id="UP000680348"/>
    </source>
</evidence>
<keyword evidence="10" id="KW-1185">Reference proteome</keyword>
<feature type="transmembrane region" description="Helical" evidence="7">
    <location>
        <begin position="285"/>
        <end position="303"/>
    </location>
</feature>
<dbReference type="InterPro" id="IPR010656">
    <property type="entry name" value="DctM"/>
</dbReference>
<dbReference type="PIRSF" id="PIRSF006066">
    <property type="entry name" value="HI0050"/>
    <property type="match status" value="1"/>
</dbReference>
<evidence type="ECO:0000256" key="4">
    <source>
        <dbReference type="ARBA" id="ARBA00022692"/>
    </source>
</evidence>
<feature type="domain" description="TRAP C4-dicarboxylate transport system permease DctM subunit" evidence="8">
    <location>
        <begin position="11"/>
        <end position="462"/>
    </location>
</feature>
<dbReference type="InterPro" id="IPR004681">
    <property type="entry name" value="TRAP_DctM"/>
</dbReference>
<comment type="similarity">
    <text evidence="7">Belongs to the TRAP transporter large permease family.</text>
</comment>
<evidence type="ECO:0000256" key="7">
    <source>
        <dbReference type="RuleBase" id="RU369079"/>
    </source>
</evidence>
<name>A0A942I1G7_9HYPH</name>
<comment type="caution">
    <text evidence="9">The sequence shown here is derived from an EMBL/GenBank/DDBJ whole genome shotgun (WGS) entry which is preliminary data.</text>
</comment>
<proteinExistence type="inferred from homology"/>
<dbReference type="Proteomes" id="UP000680348">
    <property type="component" value="Unassembled WGS sequence"/>
</dbReference>
<keyword evidence="5 7" id="KW-1133">Transmembrane helix</keyword>
<dbReference type="GO" id="GO:0022857">
    <property type="term" value="F:transmembrane transporter activity"/>
    <property type="evidence" value="ECO:0007669"/>
    <property type="project" value="UniProtKB-UniRule"/>
</dbReference>
<sequence>MSDPAIAVLMLLVLILAIFLGFPVAFTLMALGVAFGYYAYFDPHRMWRAFERAVENGADGWTLTETWVGGFFNNRIFDLFVNQTFSVISNDVLTAIPLFLFMGYIVERSNIVDRLFKTLFIATRNLPGSMAVAALVTCTLFATATGIVGAVVTLMGLLALPAMLKARYDVRYASGVICAGGTLGILIPPSILLIVYGATAGVSVVRMYAAALLPGLLLAGLYLIYVIGRAVLNPNLAPKPSKEEVGDHSFLEITWMMVTSFLPLALLILAVLGAILFGFATPSEAAAIGALGGVLLAAAYRALTWQRLKESTYLTARTTAMVCWLFVGSATFASVFAYLGGQQLVGDFVTGLNMSPLMFLIVAQLIIFILGWPLEWTEIIVIFIPIFLPLLAHFEIDPLFFGVLVAVNLQTAFLSPPMAMSAYYLKGIAPPGVQLPDIFYGMMPYMLIVILCMVILYTFPQIVYGLPNMIYGG</sequence>
<keyword evidence="2" id="KW-1003">Cell membrane</keyword>
<feature type="transmembrane region" description="Helical" evidence="7">
    <location>
        <begin position="172"/>
        <end position="196"/>
    </location>
</feature>
<reference evidence="9" key="1">
    <citation type="submission" date="2021-04" db="EMBL/GenBank/DDBJ databases">
        <title>Pseudaminobacter soli sp. nov., isolated from paddy soil contaminated by heavy metals.</title>
        <authorList>
            <person name="Zhang K."/>
        </authorList>
    </citation>
    <scope>NUCLEOTIDE SEQUENCE</scope>
    <source>
        <strain evidence="9">19-2017</strain>
    </source>
</reference>
<evidence type="ECO:0000256" key="6">
    <source>
        <dbReference type="ARBA" id="ARBA00023136"/>
    </source>
</evidence>
<feature type="transmembrane region" description="Helical" evidence="7">
    <location>
        <begin position="6"/>
        <end position="39"/>
    </location>
</feature>
<feature type="transmembrane region" description="Helical" evidence="7">
    <location>
        <begin position="438"/>
        <end position="459"/>
    </location>
</feature>
<dbReference type="RefSeq" id="WP_188253532.1">
    <property type="nucleotide sequence ID" value="NZ_JABVCF010000002.1"/>
</dbReference>
<feature type="transmembrane region" description="Helical" evidence="7">
    <location>
        <begin position="399"/>
        <end position="418"/>
    </location>
</feature>
<keyword evidence="4 7" id="KW-0812">Transmembrane</keyword>
<gene>
    <name evidence="9" type="ORF">KEU06_04925</name>
</gene>
<evidence type="ECO:0000313" key="9">
    <source>
        <dbReference type="EMBL" id="MBS3647972.1"/>
    </source>
</evidence>
<comment type="subcellular location">
    <subcellularLocation>
        <location evidence="1 7">Cell inner membrane</location>
        <topology evidence="1 7">Multi-pass membrane protein</topology>
    </subcellularLocation>
</comment>
<feature type="transmembrane region" description="Helical" evidence="7">
    <location>
        <begin position="315"/>
        <end position="339"/>
    </location>
</feature>
<comment type="function">
    <text evidence="7">Part of the tripartite ATP-independent periplasmic (TRAP) transport system.</text>
</comment>
<dbReference type="PANTHER" id="PTHR33362">
    <property type="entry name" value="SIALIC ACID TRAP TRANSPORTER PERMEASE PROTEIN SIAT-RELATED"/>
    <property type="match status" value="1"/>
</dbReference>
<comment type="subunit">
    <text evidence="7">The complex comprises the extracytoplasmic solute receptor protein and the two transmembrane proteins.</text>
</comment>
<evidence type="ECO:0000256" key="1">
    <source>
        <dbReference type="ARBA" id="ARBA00004429"/>
    </source>
</evidence>
<dbReference type="EMBL" id="JAGWCR010000002">
    <property type="protein sequence ID" value="MBS3647972.1"/>
    <property type="molecule type" value="Genomic_DNA"/>
</dbReference>
<dbReference type="NCBIfam" id="TIGR00786">
    <property type="entry name" value="dctM"/>
    <property type="match status" value="1"/>
</dbReference>
<evidence type="ECO:0000256" key="2">
    <source>
        <dbReference type="ARBA" id="ARBA00022475"/>
    </source>
</evidence>
<feature type="transmembrane region" description="Helical" evidence="7">
    <location>
        <begin position="132"/>
        <end position="160"/>
    </location>
</feature>
<feature type="transmembrane region" description="Helical" evidence="7">
    <location>
        <begin position="208"/>
        <end position="232"/>
    </location>
</feature>
<accession>A0A942I1G7</accession>
<keyword evidence="7" id="KW-0813">Transport</keyword>
<feature type="transmembrane region" description="Helical" evidence="7">
    <location>
        <begin position="253"/>
        <end position="279"/>
    </location>
</feature>
<dbReference type="PANTHER" id="PTHR33362:SF7">
    <property type="entry name" value="SLL1103 PROTEIN"/>
    <property type="match status" value="1"/>
</dbReference>
<keyword evidence="6 7" id="KW-0472">Membrane</keyword>
<dbReference type="AlphaFoldDB" id="A0A942I1G7"/>
<protein>
    <recommendedName>
        <fullName evidence="7">TRAP transporter large permease protein</fullName>
    </recommendedName>
</protein>
<dbReference type="Pfam" id="PF06808">
    <property type="entry name" value="DctM"/>
    <property type="match status" value="1"/>
</dbReference>